<dbReference type="RefSeq" id="WP_081785511.1">
    <property type="nucleotide sequence ID" value="NZ_BAMD01000013.1"/>
</dbReference>
<evidence type="ECO:0000259" key="6">
    <source>
        <dbReference type="Pfam" id="PF07980"/>
    </source>
</evidence>
<feature type="domain" description="RagB/SusD" evidence="6">
    <location>
        <begin position="133"/>
        <end position="433"/>
    </location>
</feature>
<organism evidence="7 8">
    <name type="scientific">Saccharicrinis fermentans DSM 9555 = JCM 21142</name>
    <dbReference type="NCBI Taxonomy" id="869213"/>
    <lineage>
        <taxon>Bacteria</taxon>
        <taxon>Pseudomonadati</taxon>
        <taxon>Bacteroidota</taxon>
        <taxon>Bacteroidia</taxon>
        <taxon>Marinilabiliales</taxon>
        <taxon>Marinilabiliaceae</taxon>
        <taxon>Saccharicrinis</taxon>
    </lineage>
</organism>
<evidence type="ECO:0000256" key="2">
    <source>
        <dbReference type="ARBA" id="ARBA00006275"/>
    </source>
</evidence>
<dbReference type="eggNOG" id="COG1435">
    <property type="taxonomic scope" value="Bacteria"/>
</dbReference>
<keyword evidence="4" id="KW-0472">Membrane</keyword>
<keyword evidence="5" id="KW-0998">Cell outer membrane</keyword>
<dbReference type="InterPro" id="IPR011990">
    <property type="entry name" value="TPR-like_helical_dom_sf"/>
</dbReference>
<evidence type="ECO:0000256" key="4">
    <source>
        <dbReference type="ARBA" id="ARBA00023136"/>
    </source>
</evidence>
<dbReference type="Gene3D" id="1.25.40.390">
    <property type="match status" value="1"/>
</dbReference>
<evidence type="ECO:0000256" key="5">
    <source>
        <dbReference type="ARBA" id="ARBA00023237"/>
    </source>
</evidence>
<name>W7YE70_9BACT</name>
<gene>
    <name evidence="7" type="ORF">JCM21142_41398</name>
</gene>
<comment type="similarity">
    <text evidence="2">Belongs to the SusD family.</text>
</comment>
<dbReference type="Pfam" id="PF07980">
    <property type="entry name" value="SusD_RagB"/>
    <property type="match status" value="1"/>
</dbReference>
<comment type="subcellular location">
    <subcellularLocation>
        <location evidence="1">Cell outer membrane</location>
    </subcellularLocation>
</comment>
<protein>
    <submittedName>
        <fullName evidence="7">SusD family protein</fullName>
    </submittedName>
</protein>
<keyword evidence="8" id="KW-1185">Reference proteome</keyword>
<accession>W7YE70</accession>
<dbReference type="InterPro" id="IPR012944">
    <property type="entry name" value="SusD_RagB_dom"/>
</dbReference>
<sequence length="433" mass="49375">MADADQGRLEKCSAYALKGLVALYAASPLMQNSVDELVERDDYDIDWATRAAQYSAATLDYLQANRPSKMMFDPTGLTEKERDSLYTEIFYHTNYIGKESLFCRSSNGVSAGTNAGGREGDLSMLFQSLRVSGRSGSWGFSCSMPTQNFVDAFEFADGTPFDWNNPEHVANPYKNRDPRFYNFIIYAGRQYGKVGHPGTHDLPTFNSKVPKHGTYYFEPWKASDDLGGGWGMDNAYSAYNKSIPAGYMFKKFWWPEAYGQNGSNPDGFGTYKYNAEFIRTTGVWLDLAEALNEVAGPTGAVSGAAGYTALDCINKVRAKAGMPVILTPGSKEEFRERIRNERRIELSYEYHRWFDIRRWMLFDDLFDETYPIKGMASTLIATDGTENQENWTYEYEIKDIQQSLRGYTLRNYWYPIPQSHMDRLYNIEQNPGW</sequence>
<evidence type="ECO:0000313" key="8">
    <source>
        <dbReference type="Proteomes" id="UP000019402"/>
    </source>
</evidence>
<evidence type="ECO:0000313" key="7">
    <source>
        <dbReference type="EMBL" id="GAF02756.1"/>
    </source>
</evidence>
<dbReference type="Proteomes" id="UP000019402">
    <property type="component" value="Unassembled WGS sequence"/>
</dbReference>
<reference evidence="7 8" key="1">
    <citation type="journal article" date="2014" name="Genome Announc.">
        <title>Draft Genome Sequence of Cytophaga fermentans JCM 21142T, a Facultative Anaerobe Isolated from Marine Mud.</title>
        <authorList>
            <person name="Starns D."/>
            <person name="Oshima K."/>
            <person name="Suda W."/>
            <person name="Iino T."/>
            <person name="Yuki M."/>
            <person name="Inoue J."/>
            <person name="Kitamura K."/>
            <person name="Iida T."/>
            <person name="Darby A."/>
            <person name="Hattori M."/>
            <person name="Ohkuma M."/>
        </authorList>
    </citation>
    <scope>NUCLEOTIDE SEQUENCE [LARGE SCALE GENOMIC DNA]</scope>
    <source>
        <strain evidence="7 8">JCM 21142</strain>
    </source>
</reference>
<evidence type="ECO:0000256" key="1">
    <source>
        <dbReference type="ARBA" id="ARBA00004442"/>
    </source>
</evidence>
<proteinExistence type="inferred from homology"/>
<dbReference type="AlphaFoldDB" id="W7YE70"/>
<comment type="caution">
    <text evidence="7">The sequence shown here is derived from an EMBL/GenBank/DDBJ whole genome shotgun (WGS) entry which is preliminary data.</text>
</comment>
<dbReference type="SUPFAM" id="SSF48452">
    <property type="entry name" value="TPR-like"/>
    <property type="match status" value="1"/>
</dbReference>
<evidence type="ECO:0000256" key="3">
    <source>
        <dbReference type="ARBA" id="ARBA00022729"/>
    </source>
</evidence>
<dbReference type="OrthoDB" id="5694214at2"/>
<dbReference type="STRING" id="869213.GCA_000517085_00510"/>
<dbReference type="GO" id="GO:0009279">
    <property type="term" value="C:cell outer membrane"/>
    <property type="evidence" value="ECO:0007669"/>
    <property type="project" value="UniProtKB-SubCell"/>
</dbReference>
<dbReference type="EMBL" id="BAMD01000013">
    <property type="protein sequence ID" value="GAF02756.1"/>
    <property type="molecule type" value="Genomic_DNA"/>
</dbReference>
<keyword evidence="3" id="KW-0732">Signal</keyword>